<dbReference type="GO" id="GO:0048476">
    <property type="term" value="C:Holliday junction resolvase complex"/>
    <property type="evidence" value="ECO:0007669"/>
    <property type="project" value="UniProtKB-UniRule"/>
</dbReference>
<dbReference type="Gene3D" id="2.40.50.140">
    <property type="entry name" value="Nucleic acid-binding proteins"/>
    <property type="match status" value="1"/>
</dbReference>
<keyword evidence="1 6" id="KW-0963">Cytoplasm</keyword>
<evidence type="ECO:0000259" key="7">
    <source>
        <dbReference type="SMART" id="SM00278"/>
    </source>
</evidence>
<evidence type="ECO:0000256" key="1">
    <source>
        <dbReference type="ARBA" id="ARBA00022490"/>
    </source>
</evidence>
<feature type="domain" description="Helix-hairpin-helix DNA-binding motif class 1" evidence="7">
    <location>
        <begin position="72"/>
        <end position="91"/>
    </location>
</feature>
<organism evidence="8 9">
    <name type="scientific">Dietzia timorensis</name>
    <dbReference type="NCBI Taxonomy" id="499555"/>
    <lineage>
        <taxon>Bacteria</taxon>
        <taxon>Bacillati</taxon>
        <taxon>Actinomycetota</taxon>
        <taxon>Actinomycetes</taxon>
        <taxon>Mycobacteriales</taxon>
        <taxon>Dietziaceae</taxon>
        <taxon>Dietzia</taxon>
    </lineage>
</organism>
<gene>
    <name evidence="6 8" type="primary">ruvA</name>
    <name evidence="8" type="ORF">K8V11_14240</name>
</gene>
<dbReference type="SMART" id="SM00278">
    <property type="entry name" value="HhH1"/>
    <property type="match status" value="2"/>
</dbReference>
<dbReference type="InterPro" id="IPR011114">
    <property type="entry name" value="RuvA_C"/>
</dbReference>
<reference evidence="8" key="1">
    <citation type="journal article" date="2021" name="PeerJ">
        <title>Extensive microbial diversity within the chicken gut microbiome revealed by metagenomics and culture.</title>
        <authorList>
            <person name="Gilroy R."/>
            <person name="Ravi A."/>
            <person name="Getino M."/>
            <person name="Pursley I."/>
            <person name="Horton D.L."/>
            <person name="Alikhan N.F."/>
            <person name="Baker D."/>
            <person name="Gharbi K."/>
            <person name="Hall N."/>
            <person name="Watson M."/>
            <person name="Adriaenssens E.M."/>
            <person name="Foster-Nyarko E."/>
            <person name="Jarju S."/>
            <person name="Secka A."/>
            <person name="Antonio M."/>
            <person name="Oren A."/>
            <person name="Chaudhuri R.R."/>
            <person name="La Ragione R."/>
            <person name="Hildebrand F."/>
            <person name="Pallen M.J."/>
        </authorList>
    </citation>
    <scope>NUCLEOTIDE SEQUENCE</scope>
    <source>
        <strain evidence="8">ChiGjej1B1-18357</strain>
    </source>
</reference>
<dbReference type="GO" id="GO:0006281">
    <property type="term" value="P:DNA repair"/>
    <property type="evidence" value="ECO:0007669"/>
    <property type="project" value="UniProtKB-UniRule"/>
</dbReference>
<dbReference type="GO" id="GO:0005737">
    <property type="term" value="C:cytoplasm"/>
    <property type="evidence" value="ECO:0007669"/>
    <property type="project" value="UniProtKB-SubCell"/>
</dbReference>
<dbReference type="SUPFAM" id="SSF47781">
    <property type="entry name" value="RuvA domain 2-like"/>
    <property type="match status" value="1"/>
</dbReference>
<keyword evidence="5 6" id="KW-0234">DNA repair</keyword>
<dbReference type="GO" id="GO:0009379">
    <property type="term" value="C:Holliday junction helicase complex"/>
    <property type="evidence" value="ECO:0007669"/>
    <property type="project" value="InterPro"/>
</dbReference>
<dbReference type="Proteomes" id="UP000776650">
    <property type="component" value="Unassembled WGS sequence"/>
</dbReference>
<evidence type="ECO:0000256" key="4">
    <source>
        <dbReference type="ARBA" id="ARBA00023172"/>
    </source>
</evidence>
<feature type="region of interest" description="Domain III" evidence="6">
    <location>
        <begin position="152"/>
        <end position="203"/>
    </location>
</feature>
<dbReference type="InterPro" id="IPR003583">
    <property type="entry name" value="Hlx-hairpin-Hlx_DNA-bd_motif"/>
</dbReference>
<dbReference type="GO" id="GO:0006310">
    <property type="term" value="P:DNA recombination"/>
    <property type="evidence" value="ECO:0007669"/>
    <property type="project" value="UniProtKB-UniRule"/>
</dbReference>
<dbReference type="Pfam" id="PF14520">
    <property type="entry name" value="HHH_5"/>
    <property type="match status" value="1"/>
</dbReference>
<protein>
    <recommendedName>
        <fullName evidence="6">Holliday junction branch migration complex subunit RuvA</fullName>
    </recommendedName>
</protein>
<evidence type="ECO:0000313" key="8">
    <source>
        <dbReference type="EMBL" id="HJE92155.1"/>
    </source>
</evidence>
<comment type="domain">
    <text evidence="6">Has three domains with a flexible linker between the domains II and III and assumes an 'L' shape. Domain III is highly mobile and contacts RuvB.</text>
</comment>
<dbReference type="HAMAP" id="MF_00031">
    <property type="entry name" value="DNA_HJ_migration_RuvA"/>
    <property type="match status" value="1"/>
</dbReference>
<reference evidence="8" key="2">
    <citation type="submission" date="2021-09" db="EMBL/GenBank/DDBJ databases">
        <authorList>
            <person name="Gilroy R."/>
        </authorList>
    </citation>
    <scope>NUCLEOTIDE SEQUENCE</scope>
    <source>
        <strain evidence="8">ChiGjej1B1-18357</strain>
    </source>
</reference>
<dbReference type="SUPFAM" id="SSF50249">
    <property type="entry name" value="Nucleic acid-binding proteins"/>
    <property type="match status" value="1"/>
</dbReference>
<dbReference type="GO" id="GO:0000400">
    <property type="term" value="F:four-way junction DNA binding"/>
    <property type="evidence" value="ECO:0007669"/>
    <property type="project" value="UniProtKB-UniRule"/>
</dbReference>
<dbReference type="Gene3D" id="1.10.150.20">
    <property type="entry name" value="5' to 3' exonuclease, C-terminal subdomain"/>
    <property type="match status" value="1"/>
</dbReference>
<evidence type="ECO:0000256" key="6">
    <source>
        <dbReference type="HAMAP-Rule" id="MF_00031"/>
    </source>
</evidence>
<name>A0A921F5U3_9ACTN</name>
<evidence type="ECO:0000256" key="3">
    <source>
        <dbReference type="ARBA" id="ARBA00023125"/>
    </source>
</evidence>
<dbReference type="InterPro" id="IPR012340">
    <property type="entry name" value="NA-bd_OB-fold"/>
</dbReference>
<dbReference type="InterPro" id="IPR013849">
    <property type="entry name" value="DNA_helicase_Holl-junc_RuvA_I"/>
</dbReference>
<dbReference type="InterPro" id="IPR000085">
    <property type="entry name" value="RuvA"/>
</dbReference>
<keyword evidence="4 6" id="KW-0233">DNA recombination</keyword>
<dbReference type="GO" id="GO:0005524">
    <property type="term" value="F:ATP binding"/>
    <property type="evidence" value="ECO:0007669"/>
    <property type="project" value="InterPro"/>
</dbReference>
<comment type="subcellular location">
    <subcellularLocation>
        <location evidence="6">Cytoplasm</location>
    </subcellularLocation>
</comment>
<feature type="domain" description="Helix-hairpin-helix DNA-binding motif class 1" evidence="7">
    <location>
        <begin position="107"/>
        <end position="126"/>
    </location>
</feature>
<dbReference type="NCBIfam" id="TIGR00084">
    <property type="entry name" value="ruvA"/>
    <property type="match status" value="1"/>
</dbReference>
<keyword evidence="2 6" id="KW-0227">DNA damage</keyword>
<dbReference type="InterPro" id="IPR010994">
    <property type="entry name" value="RuvA_2-like"/>
</dbReference>
<accession>A0A921F5U3</accession>
<comment type="function">
    <text evidence="6">The RuvA-RuvB-RuvC complex processes Holliday junction (HJ) DNA during genetic recombination and DNA repair, while the RuvA-RuvB complex plays an important role in the rescue of blocked DNA replication forks via replication fork reversal (RFR). RuvA specifically binds to HJ cruciform DNA, conferring on it an open structure. The RuvB hexamer acts as an ATP-dependent pump, pulling dsDNA into and through the RuvAB complex. HJ branch migration allows RuvC to scan DNA until it finds its consensus sequence, where it cleaves and resolves the cruciform DNA.</text>
</comment>
<dbReference type="GO" id="GO:0009378">
    <property type="term" value="F:four-way junction helicase activity"/>
    <property type="evidence" value="ECO:0007669"/>
    <property type="project" value="InterPro"/>
</dbReference>
<comment type="similarity">
    <text evidence="6">Belongs to the RuvA family.</text>
</comment>
<dbReference type="Pfam" id="PF07499">
    <property type="entry name" value="RuvA_C"/>
    <property type="match status" value="1"/>
</dbReference>
<dbReference type="SUPFAM" id="SSF46929">
    <property type="entry name" value="DNA helicase RuvA subunit, C-terminal domain"/>
    <property type="match status" value="1"/>
</dbReference>
<dbReference type="Pfam" id="PF01330">
    <property type="entry name" value="RuvA_N"/>
    <property type="match status" value="1"/>
</dbReference>
<evidence type="ECO:0000256" key="2">
    <source>
        <dbReference type="ARBA" id="ARBA00022763"/>
    </source>
</evidence>
<dbReference type="Gene3D" id="1.10.8.10">
    <property type="entry name" value="DNA helicase RuvA subunit, C-terminal domain"/>
    <property type="match status" value="1"/>
</dbReference>
<dbReference type="EMBL" id="DYXM01000276">
    <property type="protein sequence ID" value="HJE92155.1"/>
    <property type="molecule type" value="Genomic_DNA"/>
</dbReference>
<proteinExistence type="inferred from homology"/>
<sequence length="203" mass="20836">MISTLRGRVLEVALGHCVIEAGGVGILVHATPTALSTMRRGEEGFLHTTLVVREDSLTLYGFESSAAREVFGLVQGVSGIGPRIALAVVATMDPADLATAVANEDVKTIQRVPGVGKRTAERMILDLREKLDAYADNGAAPDASNGTTAVAVGGHADVITALEGLGFPTKDAAAAVAKVSEGEPDVDSAALLRLALKQLGPGK</sequence>
<dbReference type="RefSeq" id="WP_303915672.1">
    <property type="nucleotide sequence ID" value="NZ_DYXM01000276.1"/>
</dbReference>
<comment type="caution">
    <text evidence="6">Lacks conserved residue(s) required for the propagation of feature annotation.</text>
</comment>
<dbReference type="AlphaFoldDB" id="A0A921F5U3"/>
<comment type="subunit">
    <text evidence="6">Homotetramer. Forms an RuvA(8)-RuvB(12)-Holliday junction (HJ) complex. HJ DNA is sandwiched between 2 RuvA tetramers; dsDNA enters through RuvA and exits via RuvB. An RuvB hexamer assembles on each DNA strand where it exits the tetramer. Each RuvB hexamer is contacted by two RuvA subunits (via domain III) on 2 adjacent RuvB subunits; this complex drives branch migration. In the full resolvosome a probable DNA-RuvA(4)-RuvB(12)-RuvC(2) complex forms which resolves the HJ.</text>
</comment>
<comment type="caution">
    <text evidence="8">The sequence shown here is derived from an EMBL/GenBank/DDBJ whole genome shotgun (WGS) entry which is preliminary data.</text>
</comment>
<dbReference type="InterPro" id="IPR036267">
    <property type="entry name" value="RuvA_C_sf"/>
</dbReference>
<evidence type="ECO:0000256" key="5">
    <source>
        <dbReference type="ARBA" id="ARBA00023204"/>
    </source>
</evidence>
<keyword evidence="3 6" id="KW-0238">DNA-binding</keyword>
<evidence type="ECO:0000313" key="9">
    <source>
        <dbReference type="Proteomes" id="UP000776650"/>
    </source>
</evidence>
<dbReference type="CDD" id="cd14332">
    <property type="entry name" value="UBA_RuvA_C"/>
    <property type="match status" value="1"/>
</dbReference>